<accession>A0ABS5XJT8</accession>
<sequence length="125" mass="13767">MLSLTGSLMRRKTAASREPERLCQTLNSALGTAARGEHPDQHLNRATCNFTEVFGFQRQAHAEHDQAGQRHYPFRQGQEEGGLVEGQHGEQQDPQSKGIAGESAEGSKRAWSFLVRIAVAPVFPN</sequence>
<dbReference type="EMBL" id="JAGTIS010000008">
    <property type="protein sequence ID" value="MBT8767543.1"/>
    <property type="molecule type" value="Genomic_DNA"/>
</dbReference>
<reference evidence="2 3" key="1">
    <citation type="submission" date="2021-04" db="EMBL/GenBank/DDBJ databases">
        <title>Pseudomonas boanensis sp. nov., a bacterium isolated from river water used for household purposes in Boane District, Mozambique.</title>
        <authorList>
            <person name="Nicklasson M."/>
            <person name="Martin-Rodriguez A.J."/>
            <person name="Thorell K."/>
            <person name="Neves L."/>
            <person name="Mussagy A."/>
            <person name="Rydberg H.A."/>
            <person name="Hernroth B."/>
            <person name="Svensson-Stadler L."/>
            <person name="Sjoling A."/>
        </authorList>
    </citation>
    <scope>NUCLEOTIDE SEQUENCE [LARGE SCALE GENOMIC DNA]</scope>
    <source>
        <strain evidence="2 3">DB1</strain>
    </source>
</reference>
<name>A0ABS5XJT8_9GAMM</name>
<dbReference type="Proteomes" id="UP001519667">
    <property type="component" value="Unassembled WGS sequence"/>
</dbReference>
<protein>
    <submittedName>
        <fullName evidence="2">Uncharacterized protein</fullName>
    </submittedName>
</protein>
<evidence type="ECO:0000313" key="2">
    <source>
        <dbReference type="EMBL" id="MBT8767543.1"/>
    </source>
</evidence>
<gene>
    <name evidence="2" type="ORF">J7302_15630</name>
</gene>
<evidence type="ECO:0000313" key="3">
    <source>
        <dbReference type="Proteomes" id="UP001519667"/>
    </source>
</evidence>
<evidence type="ECO:0000256" key="1">
    <source>
        <dbReference type="SAM" id="MobiDB-lite"/>
    </source>
</evidence>
<proteinExistence type="predicted"/>
<keyword evidence="3" id="KW-1185">Reference proteome</keyword>
<comment type="caution">
    <text evidence="2">The sequence shown here is derived from an EMBL/GenBank/DDBJ whole genome shotgun (WGS) entry which is preliminary data.</text>
</comment>
<organism evidence="2 3">
    <name type="scientific">Metapseudomonas boanensis</name>
    <dbReference type="NCBI Taxonomy" id="2822138"/>
    <lineage>
        <taxon>Bacteria</taxon>
        <taxon>Pseudomonadati</taxon>
        <taxon>Pseudomonadota</taxon>
        <taxon>Gammaproteobacteria</taxon>
        <taxon>Pseudomonadales</taxon>
        <taxon>Pseudomonadaceae</taxon>
        <taxon>Metapseudomonas</taxon>
    </lineage>
</organism>
<feature type="region of interest" description="Disordered" evidence="1">
    <location>
        <begin position="59"/>
        <end position="104"/>
    </location>
</feature>